<evidence type="ECO:0000313" key="2">
    <source>
        <dbReference type="EMBL" id="GER27782.1"/>
    </source>
</evidence>
<feature type="non-terminal residue" evidence="2">
    <location>
        <position position="280"/>
    </location>
</feature>
<keyword evidence="3" id="KW-1185">Reference proteome</keyword>
<keyword evidence="2" id="KW-0548">Nucleotidyltransferase</keyword>
<dbReference type="InterPro" id="IPR036691">
    <property type="entry name" value="Endo/exonu/phosph_ase_sf"/>
</dbReference>
<evidence type="ECO:0000313" key="3">
    <source>
        <dbReference type="Proteomes" id="UP000325081"/>
    </source>
</evidence>
<accession>A0A5A7P4V2</accession>
<organism evidence="2 3">
    <name type="scientific">Striga asiatica</name>
    <name type="common">Asiatic witchweed</name>
    <name type="synonym">Buchnera asiatica</name>
    <dbReference type="NCBI Taxonomy" id="4170"/>
    <lineage>
        <taxon>Eukaryota</taxon>
        <taxon>Viridiplantae</taxon>
        <taxon>Streptophyta</taxon>
        <taxon>Embryophyta</taxon>
        <taxon>Tracheophyta</taxon>
        <taxon>Spermatophyta</taxon>
        <taxon>Magnoliopsida</taxon>
        <taxon>eudicotyledons</taxon>
        <taxon>Gunneridae</taxon>
        <taxon>Pentapetalae</taxon>
        <taxon>asterids</taxon>
        <taxon>lamiids</taxon>
        <taxon>Lamiales</taxon>
        <taxon>Orobanchaceae</taxon>
        <taxon>Buchnereae</taxon>
        <taxon>Striga</taxon>
    </lineage>
</organism>
<dbReference type="AlphaFoldDB" id="A0A5A7P4V2"/>
<evidence type="ECO:0000259" key="1">
    <source>
        <dbReference type="Pfam" id="PF13966"/>
    </source>
</evidence>
<feature type="domain" description="Reverse transcriptase zinc-binding" evidence="1">
    <location>
        <begin position="184"/>
        <end position="279"/>
    </location>
</feature>
<dbReference type="GO" id="GO:0003964">
    <property type="term" value="F:RNA-directed DNA polymerase activity"/>
    <property type="evidence" value="ECO:0007669"/>
    <property type="project" value="UniProtKB-KW"/>
</dbReference>
<dbReference type="EMBL" id="BKCP01002224">
    <property type="protein sequence ID" value="GER27782.1"/>
    <property type="molecule type" value="Genomic_DNA"/>
</dbReference>
<name>A0A5A7P4V2_STRAF</name>
<keyword evidence="2" id="KW-0695">RNA-directed DNA polymerase</keyword>
<dbReference type="Proteomes" id="UP000325081">
    <property type="component" value="Unassembled WGS sequence"/>
</dbReference>
<dbReference type="OrthoDB" id="1938822at2759"/>
<comment type="caution">
    <text evidence="2">The sequence shown here is derived from an EMBL/GenBank/DDBJ whole genome shotgun (WGS) entry which is preliminary data.</text>
</comment>
<proteinExistence type="predicted"/>
<reference evidence="3" key="1">
    <citation type="journal article" date="2019" name="Curr. Biol.">
        <title>Genome Sequence of Striga asiatica Provides Insight into the Evolution of Plant Parasitism.</title>
        <authorList>
            <person name="Yoshida S."/>
            <person name="Kim S."/>
            <person name="Wafula E.K."/>
            <person name="Tanskanen J."/>
            <person name="Kim Y.M."/>
            <person name="Honaas L."/>
            <person name="Yang Z."/>
            <person name="Spallek T."/>
            <person name="Conn C.E."/>
            <person name="Ichihashi Y."/>
            <person name="Cheong K."/>
            <person name="Cui S."/>
            <person name="Der J.P."/>
            <person name="Gundlach H."/>
            <person name="Jiao Y."/>
            <person name="Hori C."/>
            <person name="Ishida J.K."/>
            <person name="Kasahara H."/>
            <person name="Kiba T."/>
            <person name="Kim M.S."/>
            <person name="Koo N."/>
            <person name="Laohavisit A."/>
            <person name="Lee Y.H."/>
            <person name="Lumba S."/>
            <person name="McCourt P."/>
            <person name="Mortimer J.C."/>
            <person name="Mutuku J.M."/>
            <person name="Nomura T."/>
            <person name="Sasaki-Sekimoto Y."/>
            <person name="Seto Y."/>
            <person name="Wang Y."/>
            <person name="Wakatake T."/>
            <person name="Sakakibara H."/>
            <person name="Demura T."/>
            <person name="Yamaguchi S."/>
            <person name="Yoneyama K."/>
            <person name="Manabe R.I."/>
            <person name="Nelson D.C."/>
            <person name="Schulman A.H."/>
            <person name="Timko M.P."/>
            <person name="dePamphilis C.W."/>
            <person name="Choi D."/>
            <person name="Shirasu K."/>
        </authorList>
    </citation>
    <scope>NUCLEOTIDE SEQUENCE [LARGE SCALE GENOMIC DNA]</scope>
    <source>
        <strain evidence="3">cv. UVA1</strain>
    </source>
</reference>
<feature type="non-terminal residue" evidence="2">
    <location>
        <position position="1"/>
    </location>
</feature>
<dbReference type="InterPro" id="IPR026960">
    <property type="entry name" value="RVT-Znf"/>
</dbReference>
<keyword evidence="2" id="KW-0808">Transferase</keyword>
<protein>
    <submittedName>
        <fullName evidence="2">RNA-directed DNA polymerase (Reversetranscriptase)-related family protein</fullName>
    </submittedName>
</protein>
<sequence length="280" mass="33004">LLCWNDEVEIVQIKGNGFCIQVQVHSKKTNNLEWWIFVYMSTERSERERQWASLIADRESWGEDWVIMGDWNDIRSQKKASASWLWNSWVEVIPILAKGGSQTKIEDHSWVPQLGHQSSKPVDRASFNIIWVNELMNEQGTQWNEELVKRTFNDRESRAILAIKNLQPRMLDRWRWRLDSKGNYTVASAYSHLMKEKMIKIDAAEGSRSAELDKNVRDRSWQMRVKRKLKHFVWKSFSGILPVSCNLEKKGVSVDVICQMCGEEEETIEHLFFRCKRAKL</sequence>
<dbReference type="SUPFAM" id="SSF56219">
    <property type="entry name" value="DNase I-like"/>
    <property type="match status" value="1"/>
</dbReference>
<dbReference type="Pfam" id="PF13966">
    <property type="entry name" value="zf-RVT"/>
    <property type="match status" value="1"/>
</dbReference>
<gene>
    <name evidence="2" type="ORF">STAS_03524</name>
</gene>